<dbReference type="VEuPathDB" id="PlasmoDB:PRG01_1446900"/>
<dbReference type="AlphaFoldDB" id="A0A060RZW3"/>
<dbReference type="PANTHER" id="PTHR31270">
    <property type="entry name" value="GLUTAMINYL-PEPTIDE CYCLOTRANSFERASE"/>
    <property type="match status" value="1"/>
</dbReference>
<evidence type="ECO:0000256" key="1">
    <source>
        <dbReference type="SAM" id="Phobius"/>
    </source>
</evidence>
<keyword evidence="2" id="KW-0012">Acyltransferase</keyword>
<keyword evidence="1" id="KW-0812">Transmembrane</keyword>
<dbReference type="Proteomes" id="UP000240500">
    <property type="component" value="Chromosome 14"/>
</dbReference>
<reference evidence="2" key="1">
    <citation type="submission" date="2014-01" db="EMBL/GenBank/DDBJ databases">
        <authorList>
            <person name="Aslett M."/>
        </authorList>
    </citation>
    <scope>NUCLEOTIDE SEQUENCE</scope>
    <source>
        <strain evidence="2">CDC</strain>
    </source>
</reference>
<keyword evidence="2" id="KW-0808">Transferase</keyword>
<proteinExistence type="predicted"/>
<dbReference type="EMBL" id="HG810775">
    <property type="protein sequence ID" value="CDO66933.1"/>
    <property type="molecule type" value="Genomic_DNA"/>
</dbReference>
<accession>A0A060RZW3</accession>
<keyword evidence="1" id="KW-0472">Membrane</keyword>
<evidence type="ECO:0000313" key="3">
    <source>
        <dbReference type="EMBL" id="SOV83039.1"/>
    </source>
</evidence>
<protein>
    <submittedName>
        <fullName evidence="2">Glutaminyl-peptide cyclotransferase, putative</fullName>
        <ecNumber evidence="2">2.3.2.5</ecNumber>
    </submittedName>
</protein>
<reference evidence="2" key="2">
    <citation type="submission" date="2014-05" db="EMBL/GenBank/DDBJ databases">
        <title>The genome sequences of chimpanzee malaria parasites reveal the path to human adaptation.</title>
        <authorList>
            <person name="Otto T.D."/>
            <person name="Rayner J.C."/>
            <person name="Boehme U."/>
            <person name="Pain A."/>
            <person name="Spottiswoode N."/>
            <person name="Sanders M."/>
            <person name="Quail M."/>
            <person name="Ollomo B."/>
            <person name="Renaud F."/>
            <person name="Thomas A.W."/>
            <person name="Prugnolle F."/>
            <person name="Conway D.J."/>
            <person name="Newbold C."/>
            <person name="Berriman M."/>
        </authorList>
    </citation>
    <scope>NUCLEOTIDE SEQUENCE [LARGE SCALE GENOMIC DNA]</scope>
    <source>
        <strain evidence="2">CDC</strain>
    </source>
</reference>
<name>A0A060RZW3_PLARE</name>
<dbReference type="Proteomes" id="UP000027581">
    <property type="component" value="Unassembled WGS sequence"/>
</dbReference>
<dbReference type="VEuPathDB" id="PlasmoDB:PRCDC_1446200"/>
<dbReference type="PANTHER" id="PTHR31270:SF1">
    <property type="entry name" value="GLUTAMINYL-PEPTIDE CYCLOTRANSFERASE"/>
    <property type="match status" value="1"/>
</dbReference>
<dbReference type="EMBL" id="LT969577">
    <property type="protein sequence ID" value="SOV83039.1"/>
    <property type="molecule type" value="Genomic_DNA"/>
</dbReference>
<gene>
    <name evidence="2" type="ORF">PRCDC_1446200</name>
    <name evidence="3" type="ORF">PRG01_1446900</name>
</gene>
<dbReference type="OrthoDB" id="409395at2759"/>
<keyword evidence="4" id="KW-1185">Reference proteome</keyword>
<dbReference type="EC" id="2.3.2.5" evidence="2"/>
<dbReference type="InterPro" id="IPR007788">
    <property type="entry name" value="QCT"/>
</dbReference>
<dbReference type="Pfam" id="PF05096">
    <property type="entry name" value="Glu_cyclase_2"/>
    <property type="match status" value="1"/>
</dbReference>
<dbReference type="SUPFAM" id="SSF50969">
    <property type="entry name" value="YVTN repeat-like/Quinoprotein amine dehydrogenase"/>
    <property type="match status" value="1"/>
</dbReference>
<organism evidence="2 4">
    <name type="scientific">Plasmodium reichenowi</name>
    <dbReference type="NCBI Taxonomy" id="5854"/>
    <lineage>
        <taxon>Eukaryota</taxon>
        <taxon>Sar</taxon>
        <taxon>Alveolata</taxon>
        <taxon>Apicomplexa</taxon>
        <taxon>Aconoidasida</taxon>
        <taxon>Haemosporida</taxon>
        <taxon>Plasmodiidae</taxon>
        <taxon>Plasmodium</taxon>
        <taxon>Plasmodium (Laverania)</taxon>
    </lineage>
</organism>
<dbReference type="GO" id="GO:0016603">
    <property type="term" value="F:glutaminyl-peptide cyclotransferase activity"/>
    <property type="evidence" value="ECO:0007669"/>
    <property type="project" value="UniProtKB-EC"/>
</dbReference>
<reference evidence="3 5" key="3">
    <citation type="submission" date="2016-09" db="EMBL/GenBank/DDBJ databases">
        <authorList>
            <consortium name="Pathogen Informatics"/>
        </authorList>
    </citation>
    <scope>NUCLEOTIDE SEQUENCE [LARGE SCALE GENOMIC DNA]</scope>
</reference>
<evidence type="ECO:0000313" key="5">
    <source>
        <dbReference type="Proteomes" id="UP000240500"/>
    </source>
</evidence>
<evidence type="ECO:0000313" key="4">
    <source>
        <dbReference type="Proteomes" id="UP000027581"/>
    </source>
</evidence>
<feature type="transmembrane region" description="Helical" evidence="1">
    <location>
        <begin position="31"/>
        <end position="54"/>
    </location>
</feature>
<dbReference type="InterPro" id="IPR011044">
    <property type="entry name" value="Quino_amine_DH_bsu"/>
</dbReference>
<evidence type="ECO:0000313" key="2">
    <source>
        <dbReference type="EMBL" id="CDO66933.1"/>
    </source>
</evidence>
<keyword evidence="1" id="KW-1133">Transmembrane helix</keyword>
<sequence length="383" mass="44645">MENDKLINKKKDSKEETLDKIEKSFRFIRKALVLTIVIVLLVIVASVFLILHFINSAKEGNIFPYGIGIYTYKVLNTYDHIHDPLVGKHIKNENILNIRRDDKHFPFTQGLFFSNNETLIESTGLYNASYLREFDLLSGKTIRFHNLESKYFGEGTTLVIEPSTFRKFLFVLTYKEKKILVFNYETFELYHTYYNELDGYGLTSNADPLQSKEDLRQNNFPLYQKLWATSGDEYLYELDIPSNLKDTDKLSVVNKQKIKCAGFHIYRVNELEYHPKTKSIFANIFLTDLILQIDVDTATCLKIIDLKGLIERCSNYKQIKNKLETVLNGIAIRPESRQDELPTLLVTGKLWSNIFEITFVRNKDAFAPNVFLKEYYKTIGNKI</sequence>